<sequence length="215" mass="22190">MLLRRGLLLALPAFIGLAALAQEPRLPLRNLLVEVRQGESARLGQQSAGIDSARVAIGSDGSVRGAADATLAARSQDSGAQAQQQLRVLNGGSASIGLGSSTPLQWLSWVWTPGGPKPVGTSLMVDTGRSVVVRPSWPGGDAPVTVELRSDASSLGRDGSVARATTLSTVAVPLGQWITVARSSEAGQQTERGLLSTQSGSSSRDHVVQLRVTAP</sequence>
<dbReference type="OrthoDB" id="9153297at2"/>
<accession>A0A4Q7VXQ4</accession>
<evidence type="ECO:0000313" key="2">
    <source>
        <dbReference type="EMBL" id="RZU01189.1"/>
    </source>
</evidence>
<dbReference type="Proteomes" id="UP000293671">
    <property type="component" value="Unassembled WGS sequence"/>
</dbReference>
<feature type="region of interest" description="Disordered" evidence="1">
    <location>
        <begin position="188"/>
        <end position="207"/>
    </location>
</feature>
<dbReference type="AlphaFoldDB" id="A0A4Q7VXQ4"/>
<organism evidence="2 3">
    <name type="scientific">Rivibacter subsaxonicus</name>
    <dbReference type="NCBI Taxonomy" id="457575"/>
    <lineage>
        <taxon>Bacteria</taxon>
        <taxon>Pseudomonadati</taxon>
        <taxon>Pseudomonadota</taxon>
        <taxon>Betaproteobacteria</taxon>
        <taxon>Burkholderiales</taxon>
        <taxon>Rivibacter</taxon>
    </lineage>
</organism>
<reference evidence="2 3" key="1">
    <citation type="submission" date="2019-02" db="EMBL/GenBank/DDBJ databases">
        <title>Genomic Encyclopedia of Type Strains, Phase IV (KMG-IV): sequencing the most valuable type-strain genomes for metagenomic binning, comparative biology and taxonomic classification.</title>
        <authorList>
            <person name="Goeker M."/>
        </authorList>
    </citation>
    <scope>NUCLEOTIDE SEQUENCE [LARGE SCALE GENOMIC DNA]</scope>
    <source>
        <strain evidence="2 3">DSM 19570</strain>
    </source>
</reference>
<name>A0A4Q7VXQ4_9BURK</name>
<evidence type="ECO:0008006" key="4">
    <source>
        <dbReference type="Google" id="ProtNLM"/>
    </source>
</evidence>
<comment type="caution">
    <text evidence="2">The sequence shown here is derived from an EMBL/GenBank/DDBJ whole genome shotgun (WGS) entry which is preliminary data.</text>
</comment>
<proteinExistence type="predicted"/>
<dbReference type="EMBL" id="SHKP01000005">
    <property type="protein sequence ID" value="RZU01189.1"/>
    <property type="molecule type" value="Genomic_DNA"/>
</dbReference>
<dbReference type="RefSeq" id="WP_130431596.1">
    <property type="nucleotide sequence ID" value="NZ_SHKP01000005.1"/>
</dbReference>
<evidence type="ECO:0000313" key="3">
    <source>
        <dbReference type="Proteomes" id="UP000293671"/>
    </source>
</evidence>
<evidence type="ECO:0000256" key="1">
    <source>
        <dbReference type="SAM" id="MobiDB-lite"/>
    </source>
</evidence>
<feature type="compositionally biased region" description="Polar residues" evidence="1">
    <location>
        <begin position="188"/>
        <end position="202"/>
    </location>
</feature>
<gene>
    <name evidence="2" type="ORF">EV670_1905</name>
</gene>
<keyword evidence="3" id="KW-1185">Reference proteome</keyword>
<protein>
    <recommendedName>
        <fullName evidence="4">Type II/III secretion system protein</fullName>
    </recommendedName>
</protein>